<feature type="compositionally biased region" description="Low complexity" evidence="1">
    <location>
        <begin position="146"/>
        <end position="157"/>
    </location>
</feature>
<feature type="region of interest" description="Disordered" evidence="1">
    <location>
        <begin position="123"/>
        <end position="196"/>
    </location>
</feature>
<evidence type="ECO:0000313" key="4">
    <source>
        <dbReference type="Proteomes" id="UP000186601"/>
    </source>
</evidence>
<feature type="compositionally biased region" description="Low complexity" evidence="1">
    <location>
        <begin position="123"/>
        <end position="134"/>
    </location>
</feature>
<gene>
    <name evidence="3" type="ORF">PHLCEN_2v12471</name>
</gene>
<name>A0A2R6NH86_9APHY</name>
<dbReference type="AlphaFoldDB" id="A0A2R6NH86"/>
<feature type="compositionally biased region" description="Gly residues" evidence="1">
    <location>
        <begin position="135"/>
        <end position="145"/>
    </location>
</feature>
<keyword evidence="2" id="KW-1133">Transmembrane helix</keyword>
<keyword evidence="2" id="KW-0472">Membrane</keyword>
<accession>A0A2R6NH86</accession>
<feature type="transmembrane region" description="Helical" evidence="2">
    <location>
        <begin position="83"/>
        <end position="104"/>
    </location>
</feature>
<proteinExistence type="predicted"/>
<dbReference type="EMBL" id="MLYV02001259">
    <property type="protein sequence ID" value="PSR71618.1"/>
    <property type="molecule type" value="Genomic_DNA"/>
</dbReference>
<evidence type="ECO:0000313" key="3">
    <source>
        <dbReference type="EMBL" id="PSR71618.1"/>
    </source>
</evidence>
<evidence type="ECO:0000256" key="1">
    <source>
        <dbReference type="SAM" id="MobiDB-lite"/>
    </source>
</evidence>
<dbReference type="Proteomes" id="UP000186601">
    <property type="component" value="Unassembled WGS sequence"/>
</dbReference>
<evidence type="ECO:0000256" key="2">
    <source>
        <dbReference type="SAM" id="Phobius"/>
    </source>
</evidence>
<keyword evidence="4" id="KW-1185">Reference proteome</keyword>
<sequence>MSGYDERLLSINAPAPTREEKQGGYNVDLLSNETRAVRSSPELNPALNHSSRHGHAESALASKEVLDSYPTRQRTPWYRTTKWIIILVICAVVAIAAIVAGAVAGSVHKHHNVNSAAVSASVGSSTSSSAAPTGSDGGVVGGGAPLGTSTSSSPSGGDVPVAPASTSSSTTSQGGAIPPVNMVVPTAAPDLTGESR</sequence>
<feature type="region of interest" description="Disordered" evidence="1">
    <location>
        <begin position="38"/>
        <end position="59"/>
    </location>
</feature>
<reference evidence="3 4" key="1">
    <citation type="submission" date="2018-02" db="EMBL/GenBank/DDBJ databases">
        <title>Genome sequence of the basidiomycete white-rot fungus Phlebia centrifuga.</title>
        <authorList>
            <person name="Granchi Z."/>
            <person name="Peng M."/>
            <person name="de Vries R.P."/>
            <person name="Hilden K."/>
            <person name="Makela M.R."/>
            <person name="Grigoriev I."/>
            <person name="Riley R."/>
        </authorList>
    </citation>
    <scope>NUCLEOTIDE SEQUENCE [LARGE SCALE GENOMIC DNA]</scope>
    <source>
        <strain evidence="3 4">FBCC195</strain>
    </source>
</reference>
<protein>
    <submittedName>
        <fullName evidence="3">Uncharacterized protein</fullName>
    </submittedName>
</protein>
<organism evidence="3 4">
    <name type="scientific">Hermanssonia centrifuga</name>
    <dbReference type="NCBI Taxonomy" id="98765"/>
    <lineage>
        <taxon>Eukaryota</taxon>
        <taxon>Fungi</taxon>
        <taxon>Dikarya</taxon>
        <taxon>Basidiomycota</taxon>
        <taxon>Agaricomycotina</taxon>
        <taxon>Agaricomycetes</taxon>
        <taxon>Polyporales</taxon>
        <taxon>Meruliaceae</taxon>
        <taxon>Hermanssonia</taxon>
    </lineage>
</organism>
<comment type="caution">
    <text evidence="3">The sequence shown here is derived from an EMBL/GenBank/DDBJ whole genome shotgun (WGS) entry which is preliminary data.</text>
</comment>
<keyword evidence="2" id="KW-0812">Transmembrane</keyword>
<dbReference type="OrthoDB" id="3268868at2759"/>